<keyword evidence="3" id="KW-0106">Calcium</keyword>
<feature type="domain" description="Glycosyl-hydrolase 97 C-terminal oligomerisation" evidence="7">
    <location>
        <begin position="553"/>
        <end position="641"/>
    </location>
</feature>
<dbReference type="PANTHER" id="PTHR35803:SF2">
    <property type="entry name" value="RETAINING ALPHA-GALACTOSIDASE"/>
    <property type="match status" value="1"/>
</dbReference>
<dbReference type="GO" id="GO:0030246">
    <property type="term" value="F:carbohydrate binding"/>
    <property type="evidence" value="ECO:0007669"/>
    <property type="project" value="InterPro"/>
</dbReference>
<evidence type="ECO:0000259" key="6">
    <source>
        <dbReference type="Pfam" id="PF14508"/>
    </source>
</evidence>
<dbReference type="Pfam" id="PF14508">
    <property type="entry name" value="GH97_N"/>
    <property type="match status" value="1"/>
</dbReference>
<evidence type="ECO:0000313" key="9">
    <source>
        <dbReference type="Proteomes" id="UP000199455"/>
    </source>
</evidence>
<dbReference type="Pfam" id="PF10566">
    <property type="entry name" value="Glyco_hydro_97"/>
    <property type="match status" value="1"/>
</dbReference>
<evidence type="ECO:0000259" key="5">
    <source>
        <dbReference type="Pfam" id="PF10566"/>
    </source>
</evidence>
<keyword evidence="4" id="KW-0732">Signal</keyword>
<evidence type="ECO:0000259" key="7">
    <source>
        <dbReference type="Pfam" id="PF14509"/>
    </source>
</evidence>
<dbReference type="InterPro" id="IPR013785">
    <property type="entry name" value="Aldolase_TIM"/>
</dbReference>
<evidence type="ECO:0000313" key="8">
    <source>
        <dbReference type="EMBL" id="SDD91465.1"/>
    </source>
</evidence>
<evidence type="ECO:0000256" key="1">
    <source>
        <dbReference type="ARBA" id="ARBA00001913"/>
    </source>
</evidence>
<evidence type="ECO:0000256" key="4">
    <source>
        <dbReference type="SAM" id="SignalP"/>
    </source>
</evidence>
<dbReference type="InterPro" id="IPR017853">
    <property type="entry name" value="GH"/>
</dbReference>
<comment type="cofactor">
    <cofactor evidence="1">
        <name>Ca(2+)</name>
        <dbReference type="ChEBI" id="CHEBI:29108"/>
    </cofactor>
</comment>
<dbReference type="Pfam" id="PF14509">
    <property type="entry name" value="GH97_C"/>
    <property type="match status" value="1"/>
</dbReference>
<accession>A0A1G6YP93</accession>
<dbReference type="InterPro" id="IPR029486">
    <property type="entry name" value="GH97_N"/>
</dbReference>
<dbReference type="InterPro" id="IPR014718">
    <property type="entry name" value="GH-type_carb-bd"/>
</dbReference>
<keyword evidence="9" id="KW-1185">Reference proteome</keyword>
<feature type="domain" description="Glycosyl-hydrolase 97 N-terminal" evidence="6">
    <location>
        <begin position="26"/>
        <end position="288"/>
    </location>
</feature>
<feature type="domain" description="Glycosyl-hydrolase 97 catalytic" evidence="5">
    <location>
        <begin position="302"/>
        <end position="459"/>
    </location>
</feature>
<comment type="subunit">
    <text evidence="2">Monomer.</text>
</comment>
<organism evidence="8 9">
    <name type="scientific">Pedobacter soli</name>
    <dbReference type="NCBI Taxonomy" id="390242"/>
    <lineage>
        <taxon>Bacteria</taxon>
        <taxon>Pseudomonadati</taxon>
        <taxon>Bacteroidota</taxon>
        <taxon>Sphingobacteriia</taxon>
        <taxon>Sphingobacteriales</taxon>
        <taxon>Sphingobacteriaceae</taxon>
        <taxon>Pedobacter</taxon>
    </lineage>
</organism>
<dbReference type="InterPro" id="IPR029483">
    <property type="entry name" value="GH97_C"/>
</dbReference>
<sequence length="644" mass="72902">MKNILKAVVLLLAVTQTASAQSQYQVNSPDKSLSVSVYLKNKALFYTISRNAEKVLDQSALGLVRADQDFSKNLSLLSVSKNEQVKDSYVLQNSKRLNHEYLAQKRIFHLQNAASKKIDVIFQVSNDGVAFRYYFPDRDTDTKQLIEEKTSFHFFANAKAWMQPMSVAKTGWEATNPSYEEYYHKDIAVGTAAPTAAGWVYPALFNYKNTWLLVSETGLDSNYCATRLQQNSAGGNYQIGLPDKREAYTGQNVNPESTLPWYTPWRIIAIGSLKTVTESTLGTDLAYPAKSNINPANFQMGKASWSWIVLKDNSITYDIQKKYIDFAADMHWEYCLIDVNWDRNIGYEKMKELADYAKQKNVGLLLWYNSAGEWNTVKYTPKNKLNNREERLKEFARLQEMGIKGVKIDFFGGDGQSMIRYYLEIFEDAAKYNLSVNCHGATLPRGWQRTYPNLMTMESIKGMEFITFEQVNANEEPLHATTIPFTRNVFDPMDFTPMNLSKIPNINRKTTNAFELALPVIFQSGVQHLAESPEGMATVPAYVKSFLQTFPASWQDTRLIDGYPGKFVVMARKAGSKWYIAGINGEANAKTINFDLAQYQGKKATLITDGNEGLSFTKTELSANADFKISMKPYGGFVIVVEQK</sequence>
<dbReference type="GO" id="GO:0016787">
    <property type="term" value="F:hydrolase activity"/>
    <property type="evidence" value="ECO:0007669"/>
    <property type="project" value="UniProtKB-KW"/>
</dbReference>
<feature type="signal peptide" evidence="4">
    <location>
        <begin position="1"/>
        <end position="20"/>
    </location>
</feature>
<evidence type="ECO:0000256" key="3">
    <source>
        <dbReference type="ARBA" id="ARBA00022837"/>
    </source>
</evidence>
<dbReference type="PANTHER" id="PTHR35803">
    <property type="entry name" value="GLUCAN 1,4-ALPHA-GLUCOSIDASE SUSB-RELATED"/>
    <property type="match status" value="1"/>
</dbReference>
<evidence type="ECO:0000256" key="2">
    <source>
        <dbReference type="ARBA" id="ARBA00011245"/>
    </source>
</evidence>
<name>A0A1G6YP93_9SPHI</name>
<dbReference type="AlphaFoldDB" id="A0A1G6YP93"/>
<dbReference type="Gene3D" id="3.20.20.70">
    <property type="entry name" value="Aldolase class I"/>
    <property type="match status" value="1"/>
</dbReference>
<dbReference type="Proteomes" id="UP000199455">
    <property type="component" value="Unassembled WGS sequence"/>
</dbReference>
<gene>
    <name evidence="8" type="ORF">SAMN04488024_10965</name>
</gene>
<dbReference type="RefSeq" id="WP_090771162.1">
    <property type="nucleotide sequence ID" value="NZ_FMZH01000009.1"/>
</dbReference>
<proteinExistence type="predicted"/>
<dbReference type="InterPro" id="IPR052720">
    <property type="entry name" value="Glycosyl_hydrolase_97"/>
</dbReference>
<dbReference type="SUPFAM" id="SSF51445">
    <property type="entry name" value="(Trans)glycosidases"/>
    <property type="match status" value="1"/>
</dbReference>
<dbReference type="EMBL" id="FMZH01000009">
    <property type="protein sequence ID" value="SDD91465.1"/>
    <property type="molecule type" value="Genomic_DNA"/>
</dbReference>
<reference evidence="9" key="1">
    <citation type="submission" date="2016-10" db="EMBL/GenBank/DDBJ databases">
        <authorList>
            <person name="Varghese N."/>
            <person name="Submissions S."/>
        </authorList>
    </citation>
    <scope>NUCLEOTIDE SEQUENCE [LARGE SCALE GENOMIC DNA]</scope>
    <source>
        <strain evidence="9">DSM 18609</strain>
    </source>
</reference>
<keyword evidence="8" id="KW-0378">Hydrolase</keyword>
<dbReference type="STRING" id="390242.SAMN04488024_10965"/>
<dbReference type="Gene3D" id="2.70.98.10">
    <property type="match status" value="1"/>
</dbReference>
<dbReference type="InterPro" id="IPR019563">
    <property type="entry name" value="GH97_catalytic"/>
</dbReference>
<protein>
    <submittedName>
        <fullName evidence="8">Glycosyl-hydrolase 97 C-terminal, oligomerisation</fullName>
    </submittedName>
</protein>
<feature type="chain" id="PRO_5011654886" evidence="4">
    <location>
        <begin position="21"/>
        <end position="644"/>
    </location>
</feature>